<evidence type="ECO:0000256" key="2">
    <source>
        <dbReference type="SAM" id="Phobius"/>
    </source>
</evidence>
<dbReference type="EMBL" id="CAJFCW020000003">
    <property type="protein sequence ID" value="CAG9105731.1"/>
    <property type="molecule type" value="Genomic_DNA"/>
</dbReference>
<keyword evidence="4" id="KW-1185">Reference proteome</keyword>
<proteinExistence type="predicted"/>
<feature type="transmembrane region" description="Helical" evidence="2">
    <location>
        <begin position="190"/>
        <end position="210"/>
    </location>
</feature>
<keyword evidence="2" id="KW-0812">Transmembrane</keyword>
<dbReference type="Proteomes" id="UP000614601">
    <property type="component" value="Unassembled WGS sequence"/>
</dbReference>
<evidence type="ECO:0000256" key="1">
    <source>
        <dbReference type="SAM" id="MobiDB-lite"/>
    </source>
</evidence>
<dbReference type="EMBL" id="CAJFDH010000003">
    <property type="protein sequence ID" value="CAD5216328.1"/>
    <property type="molecule type" value="Genomic_DNA"/>
</dbReference>
<keyword evidence="2" id="KW-1133">Transmembrane helix</keyword>
<organism evidence="3 4">
    <name type="scientific">Bursaphelenchus okinawaensis</name>
    <dbReference type="NCBI Taxonomy" id="465554"/>
    <lineage>
        <taxon>Eukaryota</taxon>
        <taxon>Metazoa</taxon>
        <taxon>Ecdysozoa</taxon>
        <taxon>Nematoda</taxon>
        <taxon>Chromadorea</taxon>
        <taxon>Rhabditida</taxon>
        <taxon>Tylenchina</taxon>
        <taxon>Tylenchomorpha</taxon>
        <taxon>Aphelenchoidea</taxon>
        <taxon>Aphelenchoididae</taxon>
        <taxon>Bursaphelenchus</taxon>
    </lineage>
</organism>
<evidence type="ECO:0000313" key="4">
    <source>
        <dbReference type="Proteomes" id="UP000614601"/>
    </source>
</evidence>
<keyword evidence="2" id="KW-0472">Membrane</keyword>
<dbReference type="AlphaFoldDB" id="A0A811KM04"/>
<reference evidence="3" key="1">
    <citation type="submission" date="2020-09" db="EMBL/GenBank/DDBJ databases">
        <authorList>
            <person name="Kikuchi T."/>
        </authorList>
    </citation>
    <scope>NUCLEOTIDE SEQUENCE</scope>
    <source>
        <strain evidence="3">SH1</strain>
    </source>
</reference>
<feature type="compositionally biased region" description="Basic residues" evidence="1">
    <location>
        <begin position="91"/>
        <end position="105"/>
    </location>
</feature>
<dbReference type="Proteomes" id="UP000783686">
    <property type="component" value="Unassembled WGS sequence"/>
</dbReference>
<sequence length="225" mass="26137">MTNRDIIADLNVLDDIAEMSYYEDAAEYSDEELHSMVRDAEKHLKEKVVTLAVEKAEDKPSTSRKVSMVPTMGQVVKTSSSDNSSIEKLSPRSRRGTQSSKRRRTKGENKSDESLNSHGSNEMPGWRVVNHMDSYSYPMLFQIEKTVQAMQTQLRDIEFNNSLQLRLMQKMVKSVIASKQNSKLSSNLPFGVWILMFIWPLLLQFAYYWYKKNRHNLMLAFMDYM</sequence>
<gene>
    <name evidence="3" type="ORF">BOKJ2_LOCUS6538</name>
</gene>
<feature type="compositionally biased region" description="Basic and acidic residues" evidence="1">
    <location>
        <begin position="106"/>
        <end position="115"/>
    </location>
</feature>
<feature type="region of interest" description="Disordered" evidence="1">
    <location>
        <begin position="56"/>
        <end position="125"/>
    </location>
</feature>
<name>A0A811KM04_9BILA</name>
<evidence type="ECO:0000313" key="3">
    <source>
        <dbReference type="EMBL" id="CAD5216328.1"/>
    </source>
</evidence>
<dbReference type="OrthoDB" id="5821670at2759"/>
<accession>A0A811KM04</accession>
<comment type="caution">
    <text evidence="3">The sequence shown here is derived from an EMBL/GenBank/DDBJ whole genome shotgun (WGS) entry which is preliminary data.</text>
</comment>
<protein>
    <submittedName>
        <fullName evidence="3">Uncharacterized protein</fullName>
    </submittedName>
</protein>
<feature type="compositionally biased region" description="Polar residues" evidence="1">
    <location>
        <begin position="76"/>
        <end position="87"/>
    </location>
</feature>